<dbReference type="GO" id="GO:0006325">
    <property type="term" value="P:chromatin organization"/>
    <property type="evidence" value="ECO:0007669"/>
    <property type="project" value="UniProtKB-KW"/>
</dbReference>
<dbReference type="OrthoDB" id="124855at2759"/>
<evidence type="ECO:0000256" key="4">
    <source>
        <dbReference type="ARBA" id="ARBA00023163"/>
    </source>
</evidence>
<keyword evidence="9" id="KW-1185">Reference proteome</keyword>
<dbReference type="InterPro" id="IPR008676">
    <property type="entry name" value="MRG"/>
</dbReference>
<gene>
    <name evidence="8" type="ORF">BCR42DRAFT_428226</name>
</gene>
<dbReference type="GO" id="GO:0000123">
    <property type="term" value="C:histone acetyltransferase complex"/>
    <property type="evidence" value="ECO:0007669"/>
    <property type="project" value="TreeGrafter"/>
</dbReference>
<proteinExistence type="predicted"/>
<dbReference type="PROSITE" id="PS51640">
    <property type="entry name" value="MRG"/>
    <property type="match status" value="1"/>
</dbReference>
<dbReference type="Proteomes" id="UP000193560">
    <property type="component" value="Unassembled WGS sequence"/>
</dbReference>
<dbReference type="InterPro" id="IPR038217">
    <property type="entry name" value="MRG_C_sf"/>
</dbReference>
<evidence type="ECO:0000256" key="6">
    <source>
        <dbReference type="SAM" id="MobiDB-lite"/>
    </source>
</evidence>
<comment type="subcellular location">
    <subcellularLocation>
        <location evidence="1">Nucleus</location>
    </subcellularLocation>
</comment>
<feature type="domain" description="MRG" evidence="7">
    <location>
        <begin position="21"/>
        <end position="191"/>
    </location>
</feature>
<keyword evidence="2" id="KW-0156">Chromatin regulator</keyword>
<name>A0A1X2HZY9_9FUNG</name>
<feature type="region of interest" description="Disordered" evidence="6">
    <location>
        <begin position="1"/>
        <end position="32"/>
    </location>
</feature>
<dbReference type="InterPro" id="IPR026541">
    <property type="entry name" value="MRG_dom"/>
</dbReference>
<evidence type="ECO:0000256" key="1">
    <source>
        <dbReference type="ARBA" id="ARBA00004123"/>
    </source>
</evidence>
<dbReference type="AlphaFoldDB" id="A0A1X2HZY9"/>
<evidence type="ECO:0000256" key="3">
    <source>
        <dbReference type="ARBA" id="ARBA00023015"/>
    </source>
</evidence>
<dbReference type="PANTHER" id="PTHR10880:SF15">
    <property type="entry name" value="MSL COMPLEX SUBUNIT 3"/>
    <property type="match status" value="1"/>
</dbReference>
<dbReference type="Pfam" id="PF05712">
    <property type="entry name" value="MRG"/>
    <property type="match status" value="1"/>
</dbReference>
<dbReference type="EMBL" id="MCGE01000044">
    <property type="protein sequence ID" value="ORZ05399.1"/>
    <property type="molecule type" value="Genomic_DNA"/>
</dbReference>
<evidence type="ECO:0000256" key="2">
    <source>
        <dbReference type="ARBA" id="ARBA00022853"/>
    </source>
</evidence>
<dbReference type="PANTHER" id="PTHR10880">
    <property type="entry name" value="MORTALITY FACTOR 4-LIKE PROTEIN"/>
    <property type="match status" value="1"/>
</dbReference>
<keyword evidence="5" id="KW-0539">Nucleus</keyword>
<comment type="caution">
    <text evidence="8">The sequence shown here is derived from an EMBL/GenBank/DDBJ whole genome shotgun (WGS) entry which is preliminary data.</text>
</comment>
<dbReference type="GO" id="GO:0005634">
    <property type="term" value="C:nucleus"/>
    <property type="evidence" value="ECO:0007669"/>
    <property type="project" value="UniProtKB-SubCell"/>
</dbReference>
<sequence>MQIKRKTNKTQESSDSRGRKRNRDTSTEKVKMEDDDFIEQDCHIDIPKSLKDILLEDWENITKENLVVQLPAKITVTDILSRYSQYNEINGNDEILEQAIQGLKLYFNHTLGTMLLYRSERNQFEELQSYGKEWADLYGGEHLLRLFVELPVLLNQTNVDFETLEILKSTFMDILIFIQDNEKEFFVKDYQTNRD</sequence>
<organism evidence="8 9">
    <name type="scientific">Absidia repens</name>
    <dbReference type="NCBI Taxonomy" id="90262"/>
    <lineage>
        <taxon>Eukaryota</taxon>
        <taxon>Fungi</taxon>
        <taxon>Fungi incertae sedis</taxon>
        <taxon>Mucoromycota</taxon>
        <taxon>Mucoromycotina</taxon>
        <taxon>Mucoromycetes</taxon>
        <taxon>Mucorales</taxon>
        <taxon>Cunninghamellaceae</taxon>
        <taxon>Absidia</taxon>
    </lineage>
</organism>
<keyword evidence="4" id="KW-0804">Transcription</keyword>
<evidence type="ECO:0000313" key="9">
    <source>
        <dbReference type="Proteomes" id="UP000193560"/>
    </source>
</evidence>
<keyword evidence="3" id="KW-0805">Transcription regulation</keyword>
<feature type="compositionally biased region" description="Basic and acidic residues" evidence="6">
    <location>
        <begin position="12"/>
        <end position="32"/>
    </location>
</feature>
<reference evidence="8 9" key="1">
    <citation type="submission" date="2016-07" db="EMBL/GenBank/DDBJ databases">
        <title>Pervasive Adenine N6-methylation of Active Genes in Fungi.</title>
        <authorList>
            <consortium name="DOE Joint Genome Institute"/>
            <person name="Mondo S.J."/>
            <person name="Dannebaum R.O."/>
            <person name="Kuo R.C."/>
            <person name="Labutti K."/>
            <person name="Haridas S."/>
            <person name="Kuo A."/>
            <person name="Salamov A."/>
            <person name="Ahrendt S.R."/>
            <person name="Lipzen A."/>
            <person name="Sullivan W."/>
            <person name="Andreopoulos W.B."/>
            <person name="Clum A."/>
            <person name="Lindquist E."/>
            <person name="Daum C."/>
            <person name="Ramamoorthy G.K."/>
            <person name="Gryganskyi A."/>
            <person name="Culley D."/>
            <person name="Magnuson J.K."/>
            <person name="James T.Y."/>
            <person name="O'Malley M.A."/>
            <person name="Stajich J.E."/>
            <person name="Spatafora J.W."/>
            <person name="Visel A."/>
            <person name="Grigoriev I.V."/>
        </authorList>
    </citation>
    <scope>NUCLEOTIDE SEQUENCE [LARGE SCALE GENOMIC DNA]</scope>
    <source>
        <strain evidence="8 9">NRRL 1336</strain>
    </source>
</reference>
<dbReference type="STRING" id="90262.A0A1X2HZY9"/>
<evidence type="ECO:0000256" key="5">
    <source>
        <dbReference type="ARBA" id="ARBA00023242"/>
    </source>
</evidence>
<accession>A0A1X2HZY9</accession>
<protein>
    <submittedName>
        <fullName evidence="8">MRG domain-containing protein</fullName>
    </submittedName>
</protein>
<dbReference type="Gene3D" id="1.10.274.30">
    <property type="entry name" value="MRG domain"/>
    <property type="match status" value="1"/>
</dbReference>
<evidence type="ECO:0000259" key="7">
    <source>
        <dbReference type="Pfam" id="PF05712"/>
    </source>
</evidence>
<dbReference type="GO" id="GO:0006355">
    <property type="term" value="P:regulation of DNA-templated transcription"/>
    <property type="evidence" value="ECO:0007669"/>
    <property type="project" value="InterPro"/>
</dbReference>
<evidence type="ECO:0000313" key="8">
    <source>
        <dbReference type="EMBL" id="ORZ05399.1"/>
    </source>
</evidence>